<reference evidence="1 2" key="1">
    <citation type="submission" date="2024-04" db="EMBL/GenBank/DDBJ databases">
        <title>WGS of bacteria from Torrens River.</title>
        <authorList>
            <person name="Wyrsch E.R."/>
            <person name="Drigo B."/>
        </authorList>
    </citation>
    <scope>NUCLEOTIDE SEQUENCE [LARGE SCALE GENOMIC DNA]</scope>
    <source>
        <strain evidence="1 2">TWI391</strain>
    </source>
</reference>
<evidence type="ECO:0000313" key="2">
    <source>
        <dbReference type="Proteomes" id="UP001409291"/>
    </source>
</evidence>
<comment type="caution">
    <text evidence="1">The sequence shown here is derived from an EMBL/GenBank/DDBJ whole genome shotgun (WGS) entry which is preliminary data.</text>
</comment>
<dbReference type="Proteomes" id="UP001409291">
    <property type="component" value="Unassembled WGS sequence"/>
</dbReference>
<keyword evidence="2" id="KW-1185">Reference proteome</keyword>
<dbReference type="EMBL" id="JBDJNQ010000001">
    <property type="protein sequence ID" value="MEN5376355.1"/>
    <property type="molecule type" value="Genomic_DNA"/>
</dbReference>
<dbReference type="Gene3D" id="1.10.30.50">
    <property type="match status" value="1"/>
</dbReference>
<evidence type="ECO:0008006" key="3">
    <source>
        <dbReference type="Google" id="ProtNLM"/>
    </source>
</evidence>
<evidence type="ECO:0000313" key="1">
    <source>
        <dbReference type="EMBL" id="MEN5376355.1"/>
    </source>
</evidence>
<organism evidence="1 2">
    <name type="scientific">Sphingobacterium kitahiroshimense</name>
    <dbReference type="NCBI Taxonomy" id="470446"/>
    <lineage>
        <taxon>Bacteria</taxon>
        <taxon>Pseudomonadati</taxon>
        <taxon>Bacteroidota</taxon>
        <taxon>Sphingobacteriia</taxon>
        <taxon>Sphingobacteriales</taxon>
        <taxon>Sphingobacteriaceae</taxon>
        <taxon>Sphingobacterium</taxon>
    </lineage>
</organism>
<sequence length="228" mass="26569">MRKFIFLYTRAPQGQLPKERCYYCERWIGTRDSSGLLKRSVDHVRPKSKHVYSNILVVCCHFCNTSKGDLEPEIFLEKLKISLENQSDFSNIPHAVLSNVIKNTTVLLEKKIKPLRNYPVTMYLNCCSIHHLRGLARDQLGDKIVDQLHDHFFLDLKIIMLGTLKYVPKLLLEIRHRNISKSHFDKLIQTLKDLGWIIEFGSDSINKSRRRYYALSNSGKKALLLDPE</sequence>
<accession>A0ABV0BNK2</accession>
<gene>
    <name evidence="1" type="ORF">ABE541_03690</name>
</gene>
<name>A0ABV0BNK2_9SPHI</name>
<dbReference type="RefSeq" id="WP_346580638.1">
    <property type="nucleotide sequence ID" value="NZ_JBDJLH010000001.1"/>
</dbReference>
<protein>
    <recommendedName>
        <fullName evidence="3">HNH endonuclease</fullName>
    </recommendedName>
</protein>
<proteinExistence type="predicted"/>